<keyword evidence="1" id="KW-0732">Signal</keyword>
<sequence>MKLVLISTIFLTFFISKAQTTTLRVLGQYNYVEYAETNGVNIAISDKEIDVKKKLLLNKIDSLGITNNLTQINHPVNFQNKTLHFKIEEKNRNVFDQLLIVINDLQINIQKVYFKIPPHQLEDEYLSATMALKNANSQAKIVVHNLNYKIIEILNIDDETTYASPIYDNIDLDSKRGKLMIKIINLLSDNSSLYEKESSKPSRQGGYNIWVTYKVKPK</sequence>
<proteinExistence type="predicted"/>
<feature type="chain" id="PRO_5046273884" description="SIMPL domain-containing protein" evidence="1">
    <location>
        <begin position="19"/>
        <end position="218"/>
    </location>
</feature>
<evidence type="ECO:0008006" key="4">
    <source>
        <dbReference type="Google" id="ProtNLM"/>
    </source>
</evidence>
<gene>
    <name evidence="2" type="ORF">RBU60_13740</name>
</gene>
<keyword evidence="3" id="KW-1185">Reference proteome</keyword>
<organism evidence="2 3">
    <name type="scientific">Mesonia profundi</name>
    <dbReference type="NCBI Taxonomy" id="3070998"/>
    <lineage>
        <taxon>Bacteria</taxon>
        <taxon>Pseudomonadati</taxon>
        <taxon>Bacteroidota</taxon>
        <taxon>Flavobacteriia</taxon>
        <taxon>Flavobacteriales</taxon>
        <taxon>Flavobacteriaceae</taxon>
        <taxon>Mesonia</taxon>
    </lineage>
</organism>
<evidence type="ECO:0000313" key="2">
    <source>
        <dbReference type="EMBL" id="MDQ7918636.1"/>
    </source>
</evidence>
<name>A0ABU1A5J6_9FLAO</name>
<dbReference type="Proteomes" id="UP001230915">
    <property type="component" value="Unassembled WGS sequence"/>
</dbReference>
<evidence type="ECO:0000313" key="3">
    <source>
        <dbReference type="Proteomes" id="UP001230915"/>
    </source>
</evidence>
<comment type="caution">
    <text evidence="2">The sequence shown here is derived from an EMBL/GenBank/DDBJ whole genome shotgun (WGS) entry which is preliminary data.</text>
</comment>
<evidence type="ECO:0000256" key="1">
    <source>
        <dbReference type="SAM" id="SignalP"/>
    </source>
</evidence>
<dbReference type="EMBL" id="JAVHUL010000059">
    <property type="protein sequence ID" value="MDQ7918636.1"/>
    <property type="molecule type" value="Genomic_DNA"/>
</dbReference>
<accession>A0ABU1A5J6</accession>
<reference evidence="2 3" key="1">
    <citation type="submission" date="2023-08" db="EMBL/GenBank/DDBJ databases">
        <title>Mesonia sp. MT50, isolated from deep-sea sediment of the Mariana Trench.</title>
        <authorList>
            <person name="Fu H."/>
        </authorList>
    </citation>
    <scope>NUCLEOTIDE SEQUENCE [LARGE SCALE GENOMIC DNA]</scope>
    <source>
        <strain evidence="2 3">MT50</strain>
    </source>
</reference>
<protein>
    <recommendedName>
        <fullName evidence="4">SIMPL domain-containing protein</fullName>
    </recommendedName>
</protein>
<dbReference type="RefSeq" id="WP_308865638.1">
    <property type="nucleotide sequence ID" value="NZ_JAVHUL010000059.1"/>
</dbReference>
<feature type="signal peptide" evidence="1">
    <location>
        <begin position="1"/>
        <end position="18"/>
    </location>
</feature>